<proteinExistence type="predicted"/>
<sequence>MAMAVTELVCESRTLRPHTSPASHASRYALGAPAARMRFAEDEPLSVRCCEGGRAGRPATASARLAAAHAHSSSEGMLSLSDIVRRVQAQREGALLSKMS</sequence>
<protein>
    <submittedName>
        <fullName evidence="1">Uncharacterized protein</fullName>
    </submittedName>
</protein>
<organism evidence="1 2">
    <name type="scientific">Prymnesium parvum</name>
    <name type="common">Toxic golden alga</name>
    <dbReference type="NCBI Taxonomy" id="97485"/>
    <lineage>
        <taxon>Eukaryota</taxon>
        <taxon>Haptista</taxon>
        <taxon>Haptophyta</taxon>
        <taxon>Prymnesiophyceae</taxon>
        <taxon>Prymnesiales</taxon>
        <taxon>Prymnesiaceae</taxon>
        <taxon>Prymnesium</taxon>
    </lineage>
</organism>
<dbReference type="AlphaFoldDB" id="A0AB34K5G9"/>
<dbReference type="EMBL" id="JBGBPQ010000002">
    <property type="protein sequence ID" value="KAL1528462.1"/>
    <property type="molecule type" value="Genomic_DNA"/>
</dbReference>
<comment type="caution">
    <text evidence="1">The sequence shown here is derived from an EMBL/GenBank/DDBJ whole genome shotgun (WGS) entry which is preliminary data.</text>
</comment>
<name>A0AB34K5G9_PRYPA</name>
<dbReference type="Proteomes" id="UP001515480">
    <property type="component" value="Unassembled WGS sequence"/>
</dbReference>
<keyword evidence="2" id="KW-1185">Reference proteome</keyword>
<evidence type="ECO:0000313" key="1">
    <source>
        <dbReference type="EMBL" id="KAL1528462.1"/>
    </source>
</evidence>
<reference evidence="1 2" key="1">
    <citation type="journal article" date="2024" name="Science">
        <title>Giant polyketide synthase enzymes in the biosynthesis of giant marine polyether toxins.</title>
        <authorList>
            <person name="Fallon T.R."/>
            <person name="Shende V.V."/>
            <person name="Wierzbicki I.H."/>
            <person name="Pendleton A.L."/>
            <person name="Watervoot N.F."/>
            <person name="Auber R.P."/>
            <person name="Gonzalez D.J."/>
            <person name="Wisecaver J.H."/>
            <person name="Moore B.S."/>
        </authorList>
    </citation>
    <scope>NUCLEOTIDE SEQUENCE [LARGE SCALE GENOMIC DNA]</scope>
    <source>
        <strain evidence="1 2">12B1</strain>
    </source>
</reference>
<evidence type="ECO:0000313" key="2">
    <source>
        <dbReference type="Proteomes" id="UP001515480"/>
    </source>
</evidence>
<accession>A0AB34K5G9</accession>
<gene>
    <name evidence="1" type="ORF">AB1Y20_009807</name>
</gene>